<dbReference type="AlphaFoldDB" id="A0A5E4PTY8"/>
<dbReference type="Proteomes" id="UP000324832">
    <property type="component" value="Unassembled WGS sequence"/>
</dbReference>
<dbReference type="InterPro" id="IPR036508">
    <property type="entry name" value="Chitin-bd_dom_sf"/>
</dbReference>
<accession>A0A5E4PTY8</accession>
<sequence>MFAGQSQLLVLKLKPRPAGHVIGTAADSPVAGQPSSVCTRKNTFLVVDGSCDSYVECIEFVPVHKTCPDGLYYDPAVKWPGYPCGYPADVPCKGRGAAQAAEPTKDCPHQFGFFASTVASPNDCGRYRMCVAGHAVEMSCPTGLAFNPILSRCDWPFNVPSCNVDAFLAYKCPAASIDASGNAIVTNHKYEGNCYAFYSCEAGESRLLSCDAGLAFDPTTGYCVDEDREFVPIQMSCPDGLHYDPSVAWPNYPCGYPSDVPCQGRGVAQQAEPTKDCPHQFGFFPSLTATSDCGRYRMCIAGYSVEMVCPTGLAFNPSSSRYNGNCYAFYSCESGIARLLSCDTGLAFDAASGYCIDEDKVACPANPAVAPVSAQPLIAAPST</sequence>
<name>A0A5E4PTY8_9NEOP</name>
<evidence type="ECO:0000256" key="2">
    <source>
        <dbReference type="ARBA" id="ARBA00022729"/>
    </source>
</evidence>
<evidence type="ECO:0000313" key="7">
    <source>
        <dbReference type="EMBL" id="VVC89566.1"/>
    </source>
</evidence>
<feature type="domain" description="Chitin-binding type-2" evidence="6">
    <location>
        <begin position="169"/>
        <end position="239"/>
    </location>
</feature>
<dbReference type="PANTHER" id="PTHR23301">
    <property type="entry name" value="CHITIN BINDING PERITROPHIN-A"/>
    <property type="match status" value="1"/>
</dbReference>
<dbReference type="EMBL" id="FZQP02000571">
    <property type="protein sequence ID" value="VVC89566.1"/>
    <property type="molecule type" value="Genomic_DNA"/>
</dbReference>
<keyword evidence="3" id="KW-0677">Repeat</keyword>
<keyword evidence="1" id="KW-0147">Chitin-binding</keyword>
<dbReference type="InterPro" id="IPR002557">
    <property type="entry name" value="Chitin-bd_dom"/>
</dbReference>
<feature type="domain" description="Chitin-binding type-2" evidence="6">
    <location>
        <begin position="35"/>
        <end position="94"/>
    </location>
</feature>
<organism evidence="7 8">
    <name type="scientific">Leptidea sinapis</name>
    <dbReference type="NCBI Taxonomy" id="189913"/>
    <lineage>
        <taxon>Eukaryota</taxon>
        <taxon>Metazoa</taxon>
        <taxon>Ecdysozoa</taxon>
        <taxon>Arthropoda</taxon>
        <taxon>Hexapoda</taxon>
        <taxon>Insecta</taxon>
        <taxon>Pterygota</taxon>
        <taxon>Neoptera</taxon>
        <taxon>Endopterygota</taxon>
        <taxon>Lepidoptera</taxon>
        <taxon>Glossata</taxon>
        <taxon>Ditrysia</taxon>
        <taxon>Papilionoidea</taxon>
        <taxon>Pieridae</taxon>
        <taxon>Dismorphiinae</taxon>
        <taxon>Leptidea</taxon>
    </lineage>
</organism>
<evidence type="ECO:0000259" key="6">
    <source>
        <dbReference type="PROSITE" id="PS50940"/>
    </source>
</evidence>
<keyword evidence="8" id="KW-1185">Reference proteome</keyword>
<evidence type="ECO:0000313" key="8">
    <source>
        <dbReference type="Proteomes" id="UP000324832"/>
    </source>
</evidence>
<evidence type="ECO:0000256" key="3">
    <source>
        <dbReference type="ARBA" id="ARBA00022737"/>
    </source>
</evidence>
<dbReference type="PROSITE" id="PS50940">
    <property type="entry name" value="CHIT_BIND_II"/>
    <property type="match status" value="4"/>
</dbReference>
<evidence type="ECO:0000256" key="1">
    <source>
        <dbReference type="ARBA" id="ARBA00022669"/>
    </source>
</evidence>
<feature type="domain" description="Chitin-binding type-2" evidence="6">
    <location>
        <begin position="104"/>
        <end position="164"/>
    </location>
</feature>
<protein>
    <recommendedName>
        <fullName evidence="6">Chitin-binding type-2 domain-containing protein</fullName>
    </recommendedName>
</protein>
<dbReference type="Pfam" id="PF01607">
    <property type="entry name" value="CBM_14"/>
    <property type="match status" value="5"/>
</dbReference>
<evidence type="ECO:0000256" key="4">
    <source>
        <dbReference type="ARBA" id="ARBA00023157"/>
    </source>
</evidence>
<reference evidence="7 8" key="1">
    <citation type="submission" date="2017-07" db="EMBL/GenBank/DDBJ databases">
        <authorList>
            <person name="Talla V."/>
            <person name="Backstrom N."/>
        </authorList>
    </citation>
    <scope>NUCLEOTIDE SEQUENCE [LARGE SCALE GENOMIC DNA]</scope>
</reference>
<dbReference type="GO" id="GO:0008061">
    <property type="term" value="F:chitin binding"/>
    <property type="evidence" value="ECO:0007669"/>
    <property type="project" value="UniProtKB-KW"/>
</dbReference>
<dbReference type="SUPFAM" id="SSF57625">
    <property type="entry name" value="Invertebrate chitin-binding proteins"/>
    <property type="match status" value="5"/>
</dbReference>
<dbReference type="InterPro" id="IPR051940">
    <property type="entry name" value="Chitin_bind-dev_reg"/>
</dbReference>
<dbReference type="SMART" id="SM00494">
    <property type="entry name" value="ChtBD2"/>
    <property type="match status" value="4"/>
</dbReference>
<feature type="domain" description="Chitin-binding type-2" evidence="6">
    <location>
        <begin position="306"/>
        <end position="365"/>
    </location>
</feature>
<dbReference type="GO" id="GO:0005576">
    <property type="term" value="C:extracellular region"/>
    <property type="evidence" value="ECO:0007669"/>
    <property type="project" value="InterPro"/>
</dbReference>
<proteinExistence type="predicted"/>
<keyword evidence="2" id="KW-0732">Signal</keyword>
<dbReference type="PANTHER" id="PTHR23301:SF0">
    <property type="entry name" value="CHITIN-BINDING TYPE-2 DOMAIN-CONTAINING PROTEIN-RELATED"/>
    <property type="match status" value="1"/>
</dbReference>
<keyword evidence="5" id="KW-0325">Glycoprotein</keyword>
<gene>
    <name evidence="7" type="ORF">LSINAPIS_LOCUS2650</name>
</gene>
<evidence type="ECO:0000256" key="5">
    <source>
        <dbReference type="ARBA" id="ARBA00023180"/>
    </source>
</evidence>
<dbReference type="Gene3D" id="2.170.140.10">
    <property type="entry name" value="Chitin binding domain"/>
    <property type="match status" value="5"/>
</dbReference>
<keyword evidence="4" id="KW-1015">Disulfide bond</keyword>